<protein>
    <submittedName>
        <fullName evidence="1">Uncharacterized protein</fullName>
    </submittedName>
</protein>
<evidence type="ECO:0000313" key="1">
    <source>
        <dbReference type="EMBL" id="KAJ7641188.1"/>
    </source>
</evidence>
<dbReference type="EMBL" id="JARKIF010000004">
    <property type="protein sequence ID" value="KAJ7641188.1"/>
    <property type="molecule type" value="Genomic_DNA"/>
</dbReference>
<accession>A0AAD7C719</accession>
<dbReference type="AlphaFoldDB" id="A0AAD7C719"/>
<reference evidence="1" key="1">
    <citation type="submission" date="2023-03" db="EMBL/GenBank/DDBJ databases">
        <title>Massive genome expansion in bonnet fungi (Mycena s.s.) driven by repeated elements and novel gene families across ecological guilds.</title>
        <authorList>
            <consortium name="Lawrence Berkeley National Laboratory"/>
            <person name="Harder C.B."/>
            <person name="Miyauchi S."/>
            <person name="Viragh M."/>
            <person name="Kuo A."/>
            <person name="Thoen E."/>
            <person name="Andreopoulos B."/>
            <person name="Lu D."/>
            <person name="Skrede I."/>
            <person name="Drula E."/>
            <person name="Henrissat B."/>
            <person name="Morin E."/>
            <person name="Kohler A."/>
            <person name="Barry K."/>
            <person name="LaButti K."/>
            <person name="Morin E."/>
            <person name="Salamov A."/>
            <person name="Lipzen A."/>
            <person name="Mereny Z."/>
            <person name="Hegedus B."/>
            <person name="Baldrian P."/>
            <person name="Stursova M."/>
            <person name="Weitz H."/>
            <person name="Taylor A."/>
            <person name="Grigoriev I.V."/>
            <person name="Nagy L.G."/>
            <person name="Martin F."/>
            <person name="Kauserud H."/>
        </authorList>
    </citation>
    <scope>NUCLEOTIDE SEQUENCE</scope>
    <source>
        <strain evidence="1">9284</strain>
    </source>
</reference>
<dbReference type="Proteomes" id="UP001221142">
    <property type="component" value="Unassembled WGS sequence"/>
</dbReference>
<evidence type="ECO:0000313" key="2">
    <source>
        <dbReference type="Proteomes" id="UP001221142"/>
    </source>
</evidence>
<proteinExistence type="predicted"/>
<name>A0AAD7C719_9AGAR</name>
<gene>
    <name evidence="1" type="ORF">FB45DRAFT_738396</name>
</gene>
<organism evidence="1 2">
    <name type="scientific">Roridomyces roridus</name>
    <dbReference type="NCBI Taxonomy" id="1738132"/>
    <lineage>
        <taxon>Eukaryota</taxon>
        <taxon>Fungi</taxon>
        <taxon>Dikarya</taxon>
        <taxon>Basidiomycota</taxon>
        <taxon>Agaricomycotina</taxon>
        <taxon>Agaricomycetes</taxon>
        <taxon>Agaricomycetidae</taxon>
        <taxon>Agaricales</taxon>
        <taxon>Marasmiineae</taxon>
        <taxon>Mycenaceae</taxon>
        <taxon>Roridomyces</taxon>
    </lineage>
</organism>
<sequence>MLNVHSRSTVAVLFTETGIMPLRPRRVRVLLGYLAYLLKLPRSSYARAALDSSIELAAKFPRKRSWAKDLATAISRLPFACPPLPLTHDTTHEEVEKYSELLEKCCLQWLQALVDTSHKLYLLRGRLEPQKNKPPAQVTATMRHYLSMVPTQSHREAVSSILMSTHQLGVEVLRYVDHAHPRLERERRLCCLCAH</sequence>
<comment type="caution">
    <text evidence="1">The sequence shown here is derived from an EMBL/GenBank/DDBJ whole genome shotgun (WGS) entry which is preliminary data.</text>
</comment>
<keyword evidence="2" id="KW-1185">Reference proteome</keyword>